<organism evidence="1 2">
    <name type="scientific">Sphingomonas changbaiensis NBRC 104936</name>
    <dbReference type="NCBI Taxonomy" id="1219043"/>
    <lineage>
        <taxon>Bacteria</taxon>
        <taxon>Pseudomonadati</taxon>
        <taxon>Pseudomonadota</taxon>
        <taxon>Alphaproteobacteria</taxon>
        <taxon>Sphingomonadales</taxon>
        <taxon>Sphingomonadaceae</taxon>
        <taxon>Sphingomonas</taxon>
    </lineage>
</organism>
<comment type="caution">
    <text evidence="1">The sequence shown here is derived from an EMBL/GenBank/DDBJ whole genome shotgun (WGS) entry which is preliminary data.</text>
</comment>
<gene>
    <name evidence="1" type="ORF">SCH01S_14_00260</name>
</gene>
<keyword evidence="2" id="KW-1185">Reference proteome</keyword>
<dbReference type="AlphaFoldDB" id="A0A0E9MKQ9"/>
<dbReference type="Proteomes" id="UP000033202">
    <property type="component" value="Unassembled WGS sequence"/>
</dbReference>
<evidence type="ECO:0000313" key="2">
    <source>
        <dbReference type="Proteomes" id="UP000033202"/>
    </source>
</evidence>
<reference evidence="1 2" key="1">
    <citation type="submission" date="2015-04" db="EMBL/GenBank/DDBJ databases">
        <title>Whole genome shotgun sequence of Sphingomonas changbaiensis NBRC 104936.</title>
        <authorList>
            <person name="Katano-Makiyama Y."/>
            <person name="Hosoyama A."/>
            <person name="Hashimoto M."/>
            <person name="Noguchi M."/>
            <person name="Tsuchikane K."/>
            <person name="Ohji S."/>
            <person name="Yamazoe A."/>
            <person name="Ichikawa N."/>
            <person name="Kimura A."/>
            <person name="Fujita N."/>
        </authorList>
    </citation>
    <scope>NUCLEOTIDE SEQUENCE [LARGE SCALE GENOMIC DNA]</scope>
    <source>
        <strain evidence="1 2">NBRC 104936</strain>
    </source>
</reference>
<protein>
    <submittedName>
        <fullName evidence="1">Uncharacterized protein</fullName>
    </submittedName>
</protein>
<proteinExistence type="predicted"/>
<name>A0A0E9MKQ9_9SPHN</name>
<accession>A0A0E9MKQ9</accession>
<sequence length="70" mass="7146">MTLTPAQNGFVKQLVLLVVLSVGSYLANAANLTPVMSFSVASVVSALASSLESYIKAQTGQGLFGAVQVS</sequence>
<dbReference type="RefSeq" id="WP_157032774.1">
    <property type="nucleotide sequence ID" value="NZ_BBWU01000014.1"/>
</dbReference>
<dbReference type="EMBL" id="BBWU01000014">
    <property type="protein sequence ID" value="GAO38362.1"/>
    <property type="molecule type" value="Genomic_DNA"/>
</dbReference>
<evidence type="ECO:0000313" key="1">
    <source>
        <dbReference type="EMBL" id="GAO38362.1"/>
    </source>
</evidence>
<dbReference type="STRING" id="1219043.SCH01S_14_00260"/>